<comment type="caution">
    <text evidence="1">The sequence shown here is derived from an EMBL/GenBank/DDBJ whole genome shotgun (WGS) entry which is preliminary data.</text>
</comment>
<keyword evidence="2" id="KW-1185">Reference proteome</keyword>
<protein>
    <submittedName>
        <fullName evidence="1">Uncharacterized protein</fullName>
    </submittedName>
</protein>
<sequence length="188" mass="22524">MIDKEKTLTTGYLSKCGYFKANHKLMGSTGWTSSRSKDLGIDITVIMQENNERVILNYYDFNLNSVKQIIYLESKPSNLDKGLVWFFVCPYASKCCRNLIFVCNRFMHRSNLINPMYSTQAESKYWRKLFQLQPNIPTTQKVLDEPKKKYYKKYYKGEMTKRYKKHISTLVKWRNNREERSQLLMKQY</sequence>
<gene>
    <name evidence="1" type="ORF">GCM10022393_41770</name>
</gene>
<accession>A0ABP6UXY2</accession>
<dbReference type="EMBL" id="BAABCW010000031">
    <property type="protein sequence ID" value="GAA3522775.1"/>
    <property type="molecule type" value="Genomic_DNA"/>
</dbReference>
<dbReference type="RefSeq" id="WP_344930815.1">
    <property type="nucleotide sequence ID" value="NZ_BAABCW010000031.1"/>
</dbReference>
<organism evidence="1 2">
    <name type="scientific">Aquimarina addita</name>
    <dbReference type="NCBI Taxonomy" id="870485"/>
    <lineage>
        <taxon>Bacteria</taxon>
        <taxon>Pseudomonadati</taxon>
        <taxon>Bacteroidota</taxon>
        <taxon>Flavobacteriia</taxon>
        <taxon>Flavobacteriales</taxon>
        <taxon>Flavobacteriaceae</taxon>
        <taxon>Aquimarina</taxon>
    </lineage>
</organism>
<name>A0ABP6UXY2_9FLAO</name>
<evidence type="ECO:0000313" key="1">
    <source>
        <dbReference type="EMBL" id="GAA3522775.1"/>
    </source>
</evidence>
<reference evidence="2" key="1">
    <citation type="journal article" date="2019" name="Int. J. Syst. Evol. Microbiol.">
        <title>The Global Catalogue of Microorganisms (GCM) 10K type strain sequencing project: providing services to taxonomists for standard genome sequencing and annotation.</title>
        <authorList>
            <consortium name="The Broad Institute Genomics Platform"/>
            <consortium name="The Broad Institute Genome Sequencing Center for Infectious Disease"/>
            <person name="Wu L."/>
            <person name="Ma J."/>
        </authorList>
    </citation>
    <scope>NUCLEOTIDE SEQUENCE [LARGE SCALE GENOMIC DNA]</scope>
    <source>
        <strain evidence="2">JCM 17106</strain>
    </source>
</reference>
<dbReference type="Proteomes" id="UP001500459">
    <property type="component" value="Unassembled WGS sequence"/>
</dbReference>
<evidence type="ECO:0000313" key="2">
    <source>
        <dbReference type="Proteomes" id="UP001500459"/>
    </source>
</evidence>
<proteinExistence type="predicted"/>